<evidence type="ECO:0000313" key="5">
    <source>
        <dbReference type="Proteomes" id="UP001206089"/>
    </source>
</evidence>
<dbReference type="Gene3D" id="3.90.550.10">
    <property type="entry name" value="Spore Coat Polysaccharide Biosynthesis Protein SpsA, Chain A"/>
    <property type="match status" value="1"/>
</dbReference>
<evidence type="ECO:0000313" key="4">
    <source>
        <dbReference type="EMBL" id="MCR1232028.1"/>
    </source>
</evidence>
<sequence length="294" mass="34024">MKLEKISVIVPVYNGEKHLRQCVESIMAQEYENLEILLINDGSKDGSALLCEQLKYQDSRVKVIHKRQNEGLGAARNTSLDVATGEYIVFVDADDWIDPNHVSDLYDLMKRTGSDVAISNFTQYNEDTGRYNIHILPEDYYEAVYTPEEWFNYQYGVGHNISLCFTVPWSKMYKKSLFEYILYPTDGFGEDDRTTWKTYLAADKIAYMHRSSLIYRINEGSMTQTADQATIFSTVPVAERLEVLGLLGFDLSKEIAAFKWRSQINRDSKLRQGDVVAYKNLEFRKRMIEKYGKN</sequence>
<accession>A0AAW5LVJ3</accession>
<comment type="caution">
    <text evidence="4">The sequence shown here is derived from an EMBL/GenBank/DDBJ whole genome shotgun (WGS) entry which is preliminary data.</text>
</comment>
<dbReference type="Pfam" id="PF00535">
    <property type="entry name" value="Glycos_transf_2"/>
    <property type="match status" value="1"/>
</dbReference>
<evidence type="ECO:0000259" key="3">
    <source>
        <dbReference type="Pfam" id="PF00535"/>
    </source>
</evidence>
<organism evidence="4 5">
    <name type="scientific">Streptococcus suis</name>
    <dbReference type="NCBI Taxonomy" id="1307"/>
    <lineage>
        <taxon>Bacteria</taxon>
        <taxon>Bacillati</taxon>
        <taxon>Bacillota</taxon>
        <taxon>Bacilli</taxon>
        <taxon>Lactobacillales</taxon>
        <taxon>Streptococcaceae</taxon>
        <taxon>Streptococcus</taxon>
    </lineage>
</organism>
<name>A0AAW5LVJ3_STRSU</name>
<dbReference type="GO" id="GO:0016757">
    <property type="term" value="F:glycosyltransferase activity"/>
    <property type="evidence" value="ECO:0007669"/>
    <property type="project" value="UniProtKB-KW"/>
</dbReference>
<reference evidence="4" key="1">
    <citation type="submission" date="2022-07" db="EMBL/GenBank/DDBJ databases">
        <authorList>
            <person name="Peng Z."/>
        </authorList>
    </citation>
    <scope>NUCLEOTIDE SEQUENCE</scope>
    <source>
        <strain evidence="4">2022WUSS069</strain>
    </source>
</reference>
<dbReference type="CDD" id="cd00761">
    <property type="entry name" value="Glyco_tranf_GTA_type"/>
    <property type="match status" value="1"/>
</dbReference>
<dbReference type="InterPro" id="IPR001173">
    <property type="entry name" value="Glyco_trans_2-like"/>
</dbReference>
<dbReference type="RefSeq" id="WP_257384360.1">
    <property type="nucleotide sequence ID" value="NZ_JANJPK010000004.1"/>
</dbReference>
<dbReference type="SUPFAM" id="SSF53448">
    <property type="entry name" value="Nucleotide-diphospho-sugar transferases"/>
    <property type="match status" value="1"/>
</dbReference>
<proteinExistence type="predicted"/>
<keyword evidence="1" id="KW-0328">Glycosyltransferase</keyword>
<keyword evidence="2" id="KW-0808">Transferase</keyword>
<dbReference type="PANTHER" id="PTHR22916:SF51">
    <property type="entry name" value="GLYCOSYLTRANSFERASE EPSH-RELATED"/>
    <property type="match status" value="1"/>
</dbReference>
<dbReference type="AlphaFoldDB" id="A0AAW5LVJ3"/>
<feature type="domain" description="Glycosyltransferase 2-like" evidence="3">
    <location>
        <begin position="7"/>
        <end position="165"/>
    </location>
</feature>
<evidence type="ECO:0000256" key="2">
    <source>
        <dbReference type="ARBA" id="ARBA00022679"/>
    </source>
</evidence>
<dbReference type="PANTHER" id="PTHR22916">
    <property type="entry name" value="GLYCOSYLTRANSFERASE"/>
    <property type="match status" value="1"/>
</dbReference>
<dbReference type="InterPro" id="IPR029044">
    <property type="entry name" value="Nucleotide-diphossugar_trans"/>
</dbReference>
<dbReference type="Proteomes" id="UP001206089">
    <property type="component" value="Unassembled WGS sequence"/>
</dbReference>
<evidence type="ECO:0000256" key="1">
    <source>
        <dbReference type="ARBA" id="ARBA00022676"/>
    </source>
</evidence>
<protein>
    <submittedName>
        <fullName evidence="4">Glycosyltransferase</fullName>
    </submittedName>
</protein>
<gene>
    <name evidence="4" type="ORF">NQD44_02655</name>
</gene>
<dbReference type="EMBL" id="JANJPK010000004">
    <property type="protein sequence ID" value="MCR1232028.1"/>
    <property type="molecule type" value="Genomic_DNA"/>
</dbReference>